<evidence type="ECO:0000313" key="2">
    <source>
        <dbReference type="EMBL" id="MBW0537929.1"/>
    </source>
</evidence>
<keyword evidence="3" id="KW-1185">Reference proteome</keyword>
<gene>
    <name evidence="2" type="ORF">O181_077644</name>
</gene>
<reference evidence="2" key="1">
    <citation type="submission" date="2021-03" db="EMBL/GenBank/DDBJ databases">
        <title>Draft genome sequence of rust myrtle Austropuccinia psidii MF-1, a brazilian biotype.</title>
        <authorList>
            <person name="Quecine M.C."/>
            <person name="Pachon D.M.R."/>
            <person name="Bonatelli M.L."/>
            <person name="Correr F.H."/>
            <person name="Franceschini L.M."/>
            <person name="Leite T.F."/>
            <person name="Margarido G.R.A."/>
            <person name="Almeida C.A."/>
            <person name="Ferrarezi J.A."/>
            <person name="Labate C.A."/>
        </authorList>
    </citation>
    <scope>NUCLEOTIDE SEQUENCE</scope>
    <source>
        <strain evidence="2">MF-1</strain>
    </source>
</reference>
<proteinExistence type="predicted"/>
<evidence type="ECO:0000256" key="1">
    <source>
        <dbReference type="SAM" id="MobiDB-lite"/>
    </source>
</evidence>
<feature type="region of interest" description="Disordered" evidence="1">
    <location>
        <begin position="1"/>
        <end position="27"/>
    </location>
</feature>
<feature type="compositionally biased region" description="Basic and acidic residues" evidence="1">
    <location>
        <begin position="10"/>
        <end position="27"/>
    </location>
</feature>
<dbReference type="AlphaFoldDB" id="A0A9Q3FEW6"/>
<dbReference type="EMBL" id="AVOT02042515">
    <property type="protein sequence ID" value="MBW0537929.1"/>
    <property type="molecule type" value="Genomic_DNA"/>
</dbReference>
<protein>
    <submittedName>
        <fullName evidence="2">Uncharacterized protein</fullName>
    </submittedName>
</protein>
<evidence type="ECO:0000313" key="3">
    <source>
        <dbReference type="Proteomes" id="UP000765509"/>
    </source>
</evidence>
<accession>A0A9Q3FEW6</accession>
<sequence length="118" mass="13661">MKLNQISSDNIRETEIGKDLTHTEDNHKNNLINSIHSLQHELRNSQMFDNSEMNDIEKLLHTLPRMFTPLDQNEGTRIKNQQVLEVENSQLKTEFSTAFHNLEPSVGKALLKEVPKLK</sequence>
<organism evidence="2 3">
    <name type="scientific">Austropuccinia psidii MF-1</name>
    <dbReference type="NCBI Taxonomy" id="1389203"/>
    <lineage>
        <taxon>Eukaryota</taxon>
        <taxon>Fungi</taxon>
        <taxon>Dikarya</taxon>
        <taxon>Basidiomycota</taxon>
        <taxon>Pucciniomycotina</taxon>
        <taxon>Pucciniomycetes</taxon>
        <taxon>Pucciniales</taxon>
        <taxon>Sphaerophragmiaceae</taxon>
        <taxon>Austropuccinia</taxon>
    </lineage>
</organism>
<name>A0A9Q3FEW6_9BASI</name>
<comment type="caution">
    <text evidence="2">The sequence shown here is derived from an EMBL/GenBank/DDBJ whole genome shotgun (WGS) entry which is preliminary data.</text>
</comment>
<dbReference type="Proteomes" id="UP000765509">
    <property type="component" value="Unassembled WGS sequence"/>
</dbReference>